<evidence type="ECO:0000256" key="1">
    <source>
        <dbReference type="SAM" id="MobiDB-lite"/>
    </source>
</evidence>
<keyword evidence="4" id="KW-1185">Reference proteome</keyword>
<sequence>MEVNGVLRLSLATSVLFALLTGTSATAAAEPPPAPAPAAIAAPEVEAIDDAPASPLDPSTLTAAPATATEAVPLPTAGAPVGVARPHSRAGEGVAGPRAPPATA</sequence>
<dbReference type="RefSeq" id="WP_071809989.1">
    <property type="nucleotide sequence ID" value="NZ_MEIA01000551.1"/>
</dbReference>
<evidence type="ECO:0000313" key="3">
    <source>
        <dbReference type="EMBL" id="OJF09696.1"/>
    </source>
</evidence>
<protein>
    <submittedName>
        <fullName evidence="3">Uncharacterized protein</fullName>
    </submittedName>
</protein>
<comment type="caution">
    <text evidence="3">The sequence shown here is derived from an EMBL/GenBank/DDBJ whole genome shotgun (WGS) entry which is preliminary data.</text>
</comment>
<feature type="compositionally biased region" description="Low complexity" evidence="1">
    <location>
        <begin position="37"/>
        <end position="77"/>
    </location>
</feature>
<dbReference type="Proteomes" id="UP000182486">
    <property type="component" value="Unassembled WGS sequence"/>
</dbReference>
<dbReference type="AlphaFoldDB" id="A0A1K0FAD0"/>
<keyword evidence="2" id="KW-0732">Signal</keyword>
<feature type="region of interest" description="Disordered" evidence="1">
    <location>
        <begin position="26"/>
        <end position="104"/>
    </location>
</feature>
<gene>
    <name evidence="3" type="ORF">BG844_36110</name>
</gene>
<evidence type="ECO:0000313" key="4">
    <source>
        <dbReference type="Proteomes" id="UP000182486"/>
    </source>
</evidence>
<name>A0A1K0FAD0_9ACTN</name>
<reference evidence="3 4" key="1">
    <citation type="submission" date="2016-09" db="EMBL/GenBank/DDBJ databases">
        <title>Couchioplanes caeruleus draft genome sequence.</title>
        <authorList>
            <person name="Sheehan J."/>
            <person name="Caffrey P."/>
        </authorList>
    </citation>
    <scope>NUCLEOTIDE SEQUENCE [LARGE SCALE GENOMIC DNA]</scope>
    <source>
        <strain evidence="3 4">DSM 43634</strain>
    </source>
</reference>
<evidence type="ECO:0000256" key="2">
    <source>
        <dbReference type="SAM" id="SignalP"/>
    </source>
</evidence>
<accession>A0A1K0FAD0</accession>
<proteinExistence type="predicted"/>
<feature type="signal peptide" evidence="2">
    <location>
        <begin position="1"/>
        <end position="27"/>
    </location>
</feature>
<feature type="chain" id="PRO_5039596928" evidence="2">
    <location>
        <begin position="28"/>
        <end position="104"/>
    </location>
</feature>
<organism evidence="3 4">
    <name type="scientific">Couchioplanes caeruleus subsp. caeruleus</name>
    <dbReference type="NCBI Taxonomy" id="56427"/>
    <lineage>
        <taxon>Bacteria</taxon>
        <taxon>Bacillati</taxon>
        <taxon>Actinomycetota</taxon>
        <taxon>Actinomycetes</taxon>
        <taxon>Micromonosporales</taxon>
        <taxon>Micromonosporaceae</taxon>
        <taxon>Couchioplanes</taxon>
    </lineage>
</organism>
<dbReference type="EMBL" id="MEIA01000551">
    <property type="protein sequence ID" value="OJF09696.1"/>
    <property type="molecule type" value="Genomic_DNA"/>
</dbReference>